<dbReference type="Proteomes" id="UP000748531">
    <property type="component" value="Unassembled WGS sequence"/>
</dbReference>
<proteinExistence type="predicted"/>
<feature type="compositionally biased region" description="Low complexity" evidence="2">
    <location>
        <begin position="412"/>
        <end position="423"/>
    </location>
</feature>
<feature type="region of interest" description="Disordered" evidence="2">
    <location>
        <begin position="368"/>
        <end position="424"/>
    </location>
</feature>
<keyword evidence="1" id="KW-0175">Coiled coil</keyword>
<organism evidence="3 4">
    <name type="scientific">Paragonimus heterotremus</name>
    <dbReference type="NCBI Taxonomy" id="100268"/>
    <lineage>
        <taxon>Eukaryota</taxon>
        <taxon>Metazoa</taxon>
        <taxon>Spiralia</taxon>
        <taxon>Lophotrochozoa</taxon>
        <taxon>Platyhelminthes</taxon>
        <taxon>Trematoda</taxon>
        <taxon>Digenea</taxon>
        <taxon>Plagiorchiida</taxon>
        <taxon>Troglotremata</taxon>
        <taxon>Troglotrematidae</taxon>
        <taxon>Paragonimus</taxon>
    </lineage>
</organism>
<feature type="compositionally biased region" description="Basic residues" evidence="2">
    <location>
        <begin position="91"/>
        <end position="104"/>
    </location>
</feature>
<name>A0A8J4WE45_9TREM</name>
<dbReference type="EMBL" id="LUCH01008025">
    <property type="protein sequence ID" value="KAF5396488.1"/>
    <property type="molecule type" value="Genomic_DNA"/>
</dbReference>
<evidence type="ECO:0000313" key="4">
    <source>
        <dbReference type="Proteomes" id="UP000748531"/>
    </source>
</evidence>
<accession>A0A8J4WE45</accession>
<gene>
    <name evidence="3" type="ORF">PHET_10649</name>
</gene>
<evidence type="ECO:0000313" key="3">
    <source>
        <dbReference type="EMBL" id="KAF5396488.1"/>
    </source>
</evidence>
<sequence length="649" mass="71785">MEKEIEDLRQRLLDLDEARQTELSALKDSHSEHIKNLVEQLRDAEEEVLSLRVQLEHSASQNAPPQPLPISTIDHLSGTYVANVAIEEKSGRKKQRASKKKKCKPPTGNELESANTDAEKQPPISFSTKEIKDDSTQTESVQPTTETSDDYEEVEFTRRKSSPFTPCQANAESQTALETKTIAVHAEPETRTVEVQTSQAAVTQLHIDVCSVASRTMSSSCSPTPSAPDVAESGAFQTTLDDRRSQISDVSDVSSYSRQLDDLVHQLTEEMHMYEKVVNEVVSTVTTCLPSFTLDPPATEEKTVSDSDTAEKHSKSDEATVAQQISALQSSLRARCERLAAIRRTHHQKSSKSRESDISLRSLPESLTSDVNHSHTHSPLDSRSQTPGLKQVCDTTESEVDGWQDDDFPEALSLSKTSSPKLSQNRIEARGDNIKLQTIPRSESSETVACDLRSTVQELELRLQETKLAHEARVAELEAMLEPARQLQGTLQSAVTQLASRLPPPPVPSPRLGGCESEWPPVDPQAQLALLLSSEAAACAELRRVHVALATAQESLSVLTNERDQARMLLSQSEEAKGLGLELPKQIPVSEDETSMVELAHQLCLVLDSEYTEQTWDADQWDLLLYELLKANYNTADRFQPTGGRKRNS</sequence>
<reference evidence="3" key="1">
    <citation type="submission" date="2019-05" db="EMBL/GenBank/DDBJ databases">
        <title>Annotation for the trematode Paragonimus heterotremus.</title>
        <authorList>
            <person name="Choi Y.-J."/>
        </authorList>
    </citation>
    <scope>NUCLEOTIDE SEQUENCE</scope>
    <source>
        <strain evidence="3">LC</strain>
    </source>
</reference>
<feature type="compositionally biased region" description="Basic and acidic residues" evidence="2">
    <location>
        <begin position="299"/>
        <end position="318"/>
    </location>
</feature>
<feature type="compositionally biased region" description="Polar residues" evidence="2">
    <location>
        <begin position="162"/>
        <end position="173"/>
    </location>
</feature>
<dbReference type="OrthoDB" id="10660354at2759"/>
<feature type="coiled-coil region" evidence="1">
    <location>
        <begin position="27"/>
        <end position="61"/>
    </location>
</feature>
<dbReference type="AlphaFoldDB" id="A0A8J4WE45"/>
<feature type="compositionally biased region" description="Polar residues" evidence="2">
    <location>
        <begin position="137"/>
        <end position="146"/>
    </location>
</feature>
<feature type="compositionally biased region" description="Acidic residues" evidence="2">
    <location>
        <begin position="396"/>
        <end position="409"/>
    </location>
</feature>
<protein>
    <submittedName>
        <fullName evidence="3">Uncharacterized protein</fullName>
    </submittedName>
</protein>
<evidence type="ECO:0000256" key="2">
    <source>
        <dbReference type="SAM" id="MobiDB-lite"/>
    </source>
</evidence>
<keyword evidence="4" id="KW-1185">Reference proteome</keyword>
<feature type="region of interest" description="Disordered" evidence="2">
    <location>
        <begin position="87"/>
        <end position="173"/>
    </location>
</feature>
<comment type="caution">
    <text evidence="3">The sequence shown here is derived from an EMBL/GenBank/DDBJ whole genome shotgun (WGS) entry which is preliminary data.</text>
</comment>
<evidence type="ECO:0000256" key="1">
    <source>
        <dbReference type="SAM" id="Coils"/>
    </source>
</evidence>
<feature type="compositionally biased region" description="Polar residues" evidence="2">
    <location>
        <begin position="368"/>
        <end position="388"/>
    </location>
</feature>
<feature type="region of interest" description="Disordered" evidence="2">
    <location>
        <begin position="291"/>
        <end position="320"/>
    </location>
</feature>